<dbReference type="InterPro" id="IPR057546">
    <property type="entry name" value="HEAT_GCN1"/>
</dbReference>
<dbReference type="PROSITE" id="PS50077">
    <property type="entry name" value="HEAT_REPEAT"/>
    <property type="match status" value="2"/>
</dbReference>
<dbReference type="Pfam" id="PF24987">
    <property type="entry name" value="HEAT_EF3_N"/>
    <property type="match status" value="1"/>
</dbReference>
<dbReference type="InterPro" id="IPR056810">
    <property type="entry name" value="GNC1-like_N"/>
</dbReference>
<reference evidence="5 6" key="1">
    <citation type="submission" date="2024-02" db="EMBL/GenBank/DDBJ databases">
        <title>Discinaceae phylogenomics.</title>
        <authorList>
            <person name="Dirks A.C."/>
            <person name="James T.Y."/>
        </authorList>
    </citation>
    <scope>NUCLEOTIDE SEQUENCE [LARGE SCALE GENOMIC DNA]</scope>
    <source>
        <strain evidence="5 6">ACD0624</strain>
    </source>
</reference>
<dbReference type="Pfam" id="PF25801">
    <property type="entry name" value="HEAT_GCN1_C_2"/>
    <property type="match status" value="1"/>
</dbReference>
<keyword evidence="6" id="KW-1185">Reference proteome</keyword>
<sequence>MADTDAPKNSEDPTVLALTSSSTTRRIAELNSLGDRIQKNELPAERLPLVFRLLFQSHPYYLDRGSRAAVRKCLQSLHESPALSEVFVKALIAAIKAESNKPGIAASNAFVLLEWSGNILAQISKSPEAFNKYIQDVLTTQVALLDICMGSLTAKGSLKKSALAAARRGLRAAFSLKSDFKLNIKTIVDKLTTKAPSSTSKNALLLGIVSGVCARAAKPKEVLEELKKDIYAFFVREIVGSRTPVPNHISESLHDFFDSFTTASDFDTELVPALERALLRAPEVVLDVIPALFTAIPDNIDLSKPVAEKLLKQFLSCVKSSNANIRNGAVTAFKASISRTPPTDPAAILKIAEELVTPLKTGKVASADQRVLYGLMLKSLPRSPQLAKIVSAGLVETVVKEPNEAAVGSLSAALFWHFPIEVGPEKTVIDAISKGLVDKRPNFRRIWVARLGDLVWSLPDTPPAATQAFIGTLIPKLVDSWADVVANPLPATQSGLVTAGYVFTAIALEKLSKWADPQVKAALKTTDITTAALAMAPRASFLLNPKVFTKLTDDDDNKWAARALMATADAIIYDEIHADAWVLSVLYMICAATVSMAVKKEALASLTTAYLRRPDQIGRIILAGVWQWLRTLEHGAADRVPAAAKTGGTQLHKVVHAFVLPPTEDVNKEIVKNQLVNLAVVAHHELMPGVDWIRLCQRAAIDPGELAREKATRLVAEIRMYTGLSGKSNHIRAAALKSAATLAFVAPETITPLIVEMITNDLNPALLRGIGPVEASIWRAPAGIAFINVLNSRSTTVEKGKDTDTLKWEAELRAQLAAKKGGERKLTSEEKARVEEQIVKETEIRGRVTGVELKLTRGIGLIKALAEGPPTSVEMWMGKSVRALLKAMEAGAGLVVGDSGVKAFLACSEHVSARLGVLRMFVGIDTLRALGIKELAPELQEEPLGALTTRILYRLRFMAEQRPFDTTSLVYLLPFVGLILEMGGVGVDSSEDTDEQVVLAIEFLSFHTETCADRNLPRGDTIQLLINSMQKYPAHYTLIKDCFLDLCRCISGSISPDEISILLRGVITPEVNVRTATLQAIESDIDLTDIDFSEELWLACHDDVEENVELARSIWDENVLEAFDGSAAKMIPFLEKTDRQLRTAAARALTESVSLFPSGFTETLEALKKVYLMKAKPILASYDEYGMLKKIDNRDPWESRSGIALAFKELSAVFEDAKLMEFSIFLIEKGPLGDKNHTVRDEMIEAATTIIATQGAKHVEELMKVFEHSLEGPDDGSELRDRINEAVIILYGALGRHLGSGDARIPGVVDRLLATLSTPSETVQYAVAECLPPLIKASREKTSEYVQRLLDQLFTAKAYAARRGAAYGLAGVIKGRGISALKDFRIMSTLRSAAENKDPNTRQGALFAFELLSLILGRLFEPYVIQILPLLLQKFGDSIIDVREACSDAAKVCFSSLSSYGVKVILPDLLDSLDEPAWRSKKGACETLGAMAYLAPHQLAISLPDIIPPLTTVLNDSHKEVRSAANRSLKKFGEVISNPEVKEVVDVLLKALSDPTKYTDDALDVLMKVSFVHYLDAPSLALIARILERGLSDRSATKRKASQIIGSLAHLTERKDIMVHIPILVSGLKLAIVDPVPATRATASKALGSLVEKLGEESLPDIIPGLMATLKSDTGAGDRLGSAQALSEVLSGLGTQRLEETLPTILQNANSSKPAVREGFMSLFIFLPACFGNSFSAYLNKIIPPILSGLADDVESIRETSLRAGRLLVKNFATRAIDLLLPELERGLADNNHRIRLSSVELVGDLLFNLTGISGKAEQDDDLEATGEVGNSLLEVLGQEKRDKVLSALYICRCDTSGQVRLAAVGVWKALVASPRTLKELVPTLTQLIIRRLASSNAEQKTIAGQALGELIRKAGDGVLATLLPTLEEGLRVATDTDAKQGICIALKEVVISTSPEALEDYEATLVSIVRTALVDGDIDVREAAAEAFDALQKDIGKRAVDQVLPYLLNLLRSEDEAEHALAALLTLLTEQTRSNIILPALIPTLIAPPITHFNARALASLAQVSGTALNRRLPIIMNSLIDGIVSCKDPELLSELKSSFDTVILSVDEYDGLNTAMSEMLKLVKHDDHNKRAAAHEHFAKFFAGTDVDYSRYIQDCIRVLLISFDDRDPNVVKNAWNALNELTKKLKKEEMETLVVSTRHVLQQVGVAGHELPGFALPKGINAILPIFLQGLMYGSPDQRTQSALAISDIIDRTSGESLRPFVTQITGPLIRVVSERSVDVKAAILLTLNSLLLKIPTYLKPFLPQLQRTFAKSLADTSSEVLRTRAAKALGTLITLTPRIDPLISELVTGAKTADPGVKDAMLKALYEVVGKAGGNMGEASKASILSLIEDDLNEDDDQMAIAGARLLGVLVRHLSLDDASRVIKTRALNTAFTKASVLGLNAVLLESSDALLESSFSEDTPSVISQGIAHRTPFTSDNCVLAAGKYLISENTNKNFETVKGLLESLSQAIKAPVSGSIDTKRLALVVIRTLVRPHLALLAPTIFGCVRDMIIPVKLSAEQAFTALFQVVSQGETIFEKYIAGVEGPQKRSMSDYFKRVALKLAAAEKERNEAGGAGLGLNSDEDEDLREIMCVGKVDLESGWAGDD</sequence>
<feature type="domain" description="TOG" evidence="4">
    <location>
        <begin position="1649"/>
        <end position="1902"/>
    </location>
</feature>
<name>A0ABR3GSG3_9PEZI</name>
<dbReference type="InterPro" id="IPR016024">
    <property type="entry name" value="ARM-type_fold"/>
</dbReference>
<dbReference type="Pfam" id="PF24993">
    <property type="entry name" value="GNC1_N"/>
    <property type="match status" value="1"/>
</dbReference>
<evidence type="ECO:0000256" key="3">
    <source>
        <dbReference type="PROSITE-ProRule" id="PRU00103"/>
    </source>
</evidence>
<evidence type="ECO:0000256" key="1">
    <source>
        <dbReference type="ARBA" id="ARBA00007366"/>
    </source>
</evidence>
<comment type="similarity">
    <text evidence="1">Belongs to the GCN1 family.</text>
</comment>
<dbReference type="InterPro" id="IPR034085">
    <property type="entry name" value="TOG"/>
</dbReference>
<dbReference type="SUPFAM" id="SSF48371">
    <property type="entry name" value="ARM repeat"/>
    <property type="match status" value="3"/>
</dbReference>
<gene>
    <name evidence="5" type="primary">GCN1</name>
    <name evidence="5" type="ORF">Q9L58_002105</name>
</gene>
<dbReference type="Gene3D" id="1.25.10.10">
    <property type="entry name" value="Leucine-rich Repeat Variant"/>
    <property type="match status" value="6"/>
</dbReference>
<dbReference type="Pfam" id="PF23271">
    <property type="entry name" value="HEAT_GCN1"/>
    <property type="match status" value="1"/>
</dbReference>
<feature type="domain" description="TOG" evidence="4">
    <location>
        <begin position="1330"/>
        <end position="1565"/>
    </location>
</feature>
<dbReference type="Pfam" id="PF12074">
    <property type="entry name" value="Gcn1_N"/>
    <property type="match status" value="1"/>
</dbReference>
<accession>A0ABR3GSG3</accession>
<proteinExistence type="inferred from homology"/>
<evidence type="ECO:0000259" key="4">
    <source>
        <dbReference type="SMART" id="SM01349"/>
    </source>
</evidence>
<comment type="caution">
    <text evidence="5">The sequence shown here is derived from an EMBL/GenBank/DDBJ whole genome shotgun (WGS) entry which is preliminary data.</text>
</comment>
<dbReference type="SMART" id="SM01349">
    <property type="entry name" value="TOG"/>
    <property type="match status" value="2"/>
</dbReference>
<dbReference type="PANTHER" id="PTHR23346">
    <property type="entry name" value="TRANSLATIONAL ACTIVATOR GCN1-RELATED"/>
    <property type="match status" value="1"/>
</dbReference>
<dbReference type="InterPro" id="IPR022716">
    <property type="entry name" value="Gcn1_N"/>
</dbReference>
<dbReference type="InterPro" id="IPR021133">
    <property type="entry name" value="HEAT_type_2"/>
</dbReference>
<dbReference type="EMBL" id="JBBBZM010000017">
    <property type="protein sequence ID" value="KAL0638874.1"/>
    <property type="molecule type" value="Genomic_DNA"/>
</dbReference>
<feature type="repeat" description="HEAT" evidence="3">
    <location>
        <begin position="1506"/>
        <end position="1543"/>
    </location>
</feature>
<evidence type="ECO:0000313" key="6">
    <source>
        <dbReference type="Proteomes" id="UP001447188"/>
    </source>
</evidence>
<dbReference type="Pfam" id="PF24984">
    <property type="entry name" value="HEAT_EF3_GNC1"/>
    <property type="match status" value="1"/>
</dbReference>
<protein>
    <submittedName>
        <fullName evidence="5">Translational activator of GCN4</fullName>
    </submittedName>
</protein>
<evidence type="ECO:0000256" key="2">
    <source>
        <dbReference type="ARBA" id="ARBA00022737"/>
    </source>
</evidence>
<dbReference type="Proteomes" id="UP001447188">
    <property type="component" value="Unassembled WGS sequence"/>
</dbReference>
<keyword evidence="2" id="KW-0677">Repeat</keyword>
<dbReference type="Pfam" id="PF24916">
    <property type="entry name" value="HEAT_GCN1_fung"/>
    <property type="match status" value="1"/>
</dbReference>
<evidence type="ECO:0000313" key="5">
    <source>
        <dbReference type="EMBL" id="KAL0638874.1"/>
    </source>
</evidence>
<feature type="repeat" description="HEAT" evidence="3">
    <location>
        <begin position="1966"/>
        <end position="2003"/>
    </location>
</feature>
<dbReference type="InterPro" id="IPR056809">
    <property type="entry name" value="HEAT_GCN1_fung"/>
</dbReference>
<dbReference type="PANTHER" id="PTHR23346:SF7">
    <property type="entry name" value="STALLED RIBOSOME SENSOR GCN1"/>
    <property type="match status" value="1"/>
</dbReference>
<dbReference type="InterPro" id="IPR011989">
    <property type="entry name" value="ARM-like"/>
</dbReference>
<organism evidence="5 6">
    <name type="scientific">Discina gigas</name>
    <dbReference type="NCBI Taxonomy" id="1032678"/>
    <lineage>
        <taxon>Eukaryota</taxon>
        <taxon>Fungi</taxon>
        <taxon>Dikarya</taxon>
        <taxon>Ascomycota</taxon>
        <taxon>Pezizomycotina</taxon>
        <taxon>Pezizomycetes</taxon>
        <taxon>Pezizales</taxon>
        <taxon>Discinaceae</taxon>
        <taxon>Discina</taxon>
    </lineage>
</organism>